<accession>A0ABR0XCF5</accession>
<evidence type="ECO:0000256" key="5">
    <source>
        <dbReference type="SAM" id="SignalP"/>
    </source>
</evidence>
<evidence type="ECO:0000256" key="4">
    <source>
        <dbReference type="ARBA" id="ARBA00023326"/>
    </source>
</evidence>
<dbReference type="InterPro" id="IPR044846">
    <property type="entry name" value="GH10"/>
</dbReference>
<sequence>MKFFQGKMFVILCSLLVTGFAFATCASLYDYSANIETNNTDVELWIDSVSLKPFTKLEWQDHQNESINRVRKRNIRIHVHEPAGTKAPRRENRHRPNTASFPARLQHNRNHLKPQGLPGLVHPTFHRDDVQQRNEMVLHGSPSDQENYTVPDAMVSFFKRHKISIRGHTILWASTNVTQYWVRLLQPKDILKAAVRRVGSVVSRYSGDVIGWDVMNENLHNSFYEEKLGPNASAMFYQIVRALDPNTPLFLNEYNTLEFPTDMNGHFLRTPKLSHMRATLDVLGATNMPIWLTELDTKRGPAQAVELEEIMREAFAHPAIEGIIVWGGWKPTGCNQTCLTNNNYDVLPKGCAEMCLTDNNFKNLPPGDVVDKLIKEWKTTNVTGVTNVDGVFEQNVFLGEYSVLVSHPMFPRRPVKKKFNVTNGKGPLEMWVSV</sequence>
<gene>
    <name evidence="7" type="ORF">DH2020_011069</name>
</gene>
<keyword evidence="3" id="KW-0119">Carbohydrate metabolism</keyword>
<feature type="signal peptide" evidence="5">
    <location>
        <begin position="1"/>
        <end position="23"/>
    </location>
</feature>
<dbReference type="PANTHER" id="PTHR31490:SF80">
    <property type="entry name" value="ENDO-1,4-BETA-XYLANASE A-LIKE ISOFORM X1"/>
    <property type="match status" value="1"/>
</dbReference>
<comment type="caution">
    <text evidence="7">The sequence shown here is derived from an EMBL/GenBank/DDBJ whole genome shotgun (WGS) entry which is preliminary data.</text>
</comment>
<keyword evidence="4" id="KW-0624">Polysaccharide degradation</keyword>
<evidence type="ECO:0000256" key="2">
    <source>
        <dbReference type="ARBA" id="ARBA00022801"/>
    </source>
</evidence>
<feature type="domain" description="GH10" evidence="6">
    <location>
        <begin position="84"/>
        <end position="359"/>
    </location>
</feature>
<evidence type="ECO:0000256" key="3">
    <source>
        <dbReference type="ARBA" id="ARBA00023277"/>
    </source>
</evidence>
<keyword evidence="2" id="KW-0378">Hydrolase</keyword>
<keyword evidence="5" id="KW-0732">Signal</keyword>
<keyword evidence="8" id="KW-1185">Reference proteome</keyword>
<dbReference type="EMBL" id="JABTTQ020000005">
    <property type="protein sequence ID" value="KAK6156821.1"/>
    <property type="molecule type" value="Genomic_DNA"/>
</dbReference>
<dbReference type="SUPFAM" id="SSF51445">
    <property type="entry name" value="(Trans)glycosidases"/>
    <property type="match status" value="1"/>
</dbReference>
<dbReference type="InterPro" id="IPR017853">
    <property type="entry name" value="GH"/>
</dbReference>
<name>A0ABR0XCF5_REHGL</name>
<dbReference type="PROSITE" id="PS51760">
    <property type="entry name" value="GH10_2"/>
    <property type="match status" value="1"/>
</dbReference>
<feature type="chain" id="PRO_5046341195" description="GH10 domain-containing protein" evidence="5">
    <location>
        <begin position="24"/>
        <end position="434"/>
    </location>
</feature>
<dbReference type="Gene3D" id="3.20.20.80">
    <property type="entry name" value="Glycosidases"/>
    <property type="match status" value="2"/>
</dbReference>
<dbReference type="InterPro" id="IPR001000">
    <property type="entry name" value="GH10_dom"/>
</dbReference>
<evidence type="ECO:0000259" key="6">
    <source>
        <dbReference type="PROSITE" id="PS51760"/>
    </source>
</evidence>
<proteinExistence type="inferred from homology"/>
<reference evidence="7 8" key="1">
    <citation type="journal article" date="2021" name="Comput. Struct. Biotechnol. J.">
        <title>De novo genome assembly of the potent medicinal plant Rehmannia glutinosa using nanopore technology.</title>
        <authorList>
            <person name="Ma L."/>
            <person name="Dong C."/>
            <person name="Song C."/>
            <person name="Wang X."/>
            <person name="Zheng X."/>
            <person name="Niu Y."/>
            <person name="Chen S."/>
            <person name="Feng W."/>
        </authorList>
    </citation>
    <scope>NUCLEOTIDE SEQUENCE [LARGE SCALE GENOMIC DNA]</scope>
    <source>
        <strain evidence="7">DH-2019</strain>
    </source>
</reference>
<organism evidence="7 8">
    <name type="scientific">Rehmannia glutinosa</name>
    <name type="common">Chinese foxglove</name>
    <dbReference type="NCBI Taxonomy" id="99300"/>
    <lineage>
        <taxon>Eukaryota</taxon>
        <taxon>Viridiplantae</taxon>
        <taxon>Streptophyta</taxon>
        <taxon>Embryophyta</taxon>
        <taxon>Tracheophyta</taxon>
        <taxon>Spermatophyta</taxon>
        <taxon>Magnoliopsida</taxon>
        <taxon>eudicotyledons</taxon>
        <taxon>Gunneridae</taxon>
        <taxon>Pentapetalae</taxon>
        <taxon>asterids</taxon>
        <taxon>lamiids</taxon>
        <taxon>Lamiales</taxon>
        <taxon>Orobanchaceae</taxon>
        <taxon>Rehmannieae</taxon>
        <taxon>Rehmannia</taxon>
    </lineage>
</organism>
<protein>
    <recommendedName>
        <fullName evidence="6">GH10 domain-containing protein</fullName>
    </recommendedName>
</protein>
<comment type="similarity">
    <text evidence="1">Belongs to the glycosyl hydrolase 10 (cellulase F) family.</text>
</comment>
<dbReference type="SMART" id="SM00633">
    <property type="entry name" value="Glyco_10"/>
    <property type="match status" value="1"/>
</dbReference>
<evidence type="ECO:0000313" key="8">
    <source>
        <dbReference type="Proteomes" id="UP001318860"/>
    </source>
</evidence>
<dbReference type="Proteomes" id="UP001318860">
    <property type="component" value="Unassembled WGS sequence"/>
</dbReference>
<dbReference type="PANTHER" id="PTHR31490">
    <property type="entry name" value="GLYCOSYL HYDROLASE"/>
    <property type="match status" value="1"/>
</dbReference>
<evidence type="ECO:0000256" key="1">
    <source>
        <dbReference type="ARBA" id="ARBA00007495"/>
    </source>
</evidence>
<evidence type="ECO:0000313" key="7">
    <source>
        <dbReference type="EMBL" id="KAK6156821.1"/>
    </source>
</evidence>
<dbReference type="Pfam" id="PF00331">
    <property type="entry name" value="Glyco_hydro_10"/>
    <property type="match status" value="1"/>
</dbReference>